<dbReference type="Gene3D" id="3.40.50.720">
    <property type="entry name" value="NAD(P)-binding Rossmann-like Domain"/>
    <property type="match status" value="1"/>
</dbReference>
<feature type="binding site" evidence="8">
    <location>
        <position position="231"/>
    </location>
    <ligand>
        <name>NADP(+)</name>
        <dbReference type="ChEBI" id="CHEBI:58349"/>
    </ligand>
</feature>
<keyword evidence="3" id="KW-0285">Flavoprotein</keyword>
<comment type="caution">
    <text evidence="10">The sequence shown here is derived from an EMBL/GenBank/DDBJ whole genome shotgun (WGS) entry which is preliminary data.</text>
</comment>
<feature type="binding site" evidence="7">
    <location>
        <position position="104"/>
    </location>
    <ligand>
        <name>FAD</name>
        <dbReference type="ChEBI" id="CHEBI:57692"/>
    </ligand>
</feature>
<feature type="binding site" evidence="8">
    <location>
        <position position="378"/>
    </location>
    <ligand>
        <name>NADP(+)</name>
        <dbReference type="ChEBI" id="CHEBI:58349"/>
    </ligand>
</feature>
<feature type="binding site" evidence="8">
    <location>
        <begin position="175"/>
        <end position="178"/>
    </location>
    <ligand>
        <name>NADP(+)</name>
        <dbReference type="ChEBI" id="CHEBI:58349"/>
    </ligand>
</feature>
<feature type="binding site" evidence="7">
    <location>
        <begin position="378"/>
        <end position="380"/>
    </location>
    <ligand>
        <name>FAD</name>
        <dbReference type="ChEBI" id="CHEBI:57692"/>
    </ligand>
</feature>
<dbReference type="InterPro" id="IPR023753">
    <property type="entry name" value="FAD/NAD-binding_dom"/>
</dbReference>
<feature type="binding site" evidence="7">
    <location>
        <position position="371"/>
    </location>
    <ligand>
        <name>FAD</name>
        <dbReference type="ChEBI" id="CHEBI:57692"/>
    </ligand>
</feature>
<organism evidence="10 11">
    <name type="scientific">Kordiimonas sediminis</name>
    <dbReference type="NCBI Taxonomy" id="1735581"/>
    <lineage>
        <taxon>Bacteria</taxon>
        <taxon>Pseudomonadati</taxon>
        <taxon>Pseudomonadota</taxon>
        <taxon>Alphaproteobacteria</taxon>
        <taxon>Kordiimonadales</taxon>
        <taxon>Kordiimonadaceae</taxon>
        <taxon>Kordiimonas</taxon>
    </lineage>
</organism>
<gene>
    <name evidence="10" type="ORF">GCM10017044_17830</name>
</gene>
<keyword evidence="4 7" id="KW-0274">FAD</keyword>
<feature type="binding site" evidence="7">
    <location>
        <position position="68"/>
    </location>
    <ligand>
        <name>FAD</name>
        <dbReference type="ChEBI" id="CHEBI:57692"/>
    </ligand>
</feature>
<proteinExistence type="inferred from homology"/>
<evidence type="ECO:0000259" key="9">
    <source>
        <dbReference type="Pfam" id="PF07992"/>
    </source>
</evidence>
<protein>
    <submittedName>
        <fullName evidence="10">NADP oxidoreductase</fullName>
    </submittedName>
</protein>
<reference evidence="10" key="1">
    <citation type="journal article" date="2014" name="Int. J. Syst. Evol. Microbiol.">
        <title>Complete genome sequence of Corynebacterium casei LMG S-19264T (=DSM 44701T), isolated from a smear-ripened cheese.</title>
        <authorList>
            <consortium name="US DOE Joint Genome Institute (JGI-PGF)"/>
            <person name="Walter F."/>
            <person name="Albersmeier A."/>
            <person name="Kalinowski J."/>
            <person name="Ruckert C."/>
        </authorList>
    </citation>
    <scope>NUCLEOTIDE SEQUENCE</scope>
    <source>
        <strain evidence="10">KCTC 42590</strain>
    </source>
</reference>
<comment type="cofactor">
    <cofactor evidence="1 7">
        <name>FAD</name>
        <dbReference type="ChEBI" id="CHEBI:57692"/>
    </cofactor>
</comment>
<evidence type="ECO:0000256" key="1">
    <source>
        <dbReference type="ARBA" id="ARBA00001974"/>
    </source>
</evidence>
<dbReference type="PRINTS" id="PR00419">
    <property type="entry name" value="ADXRDTASE"/>
</dbReference>
<dbReference type="Proteomes" id="UP000630923">
    <property type="component" value="Unassembled WGS sequence"/>
</dbReference>
<dbReference type="InterPro" id="IPR055275">
    <property type="entry name" value="Ferredox_Rdtase"/>
</dbReference>
<evidence type="ECO:0000256" key="4">
    <source>
        <dbReference type="ARBA" id="ARBA00022827"/>
    </source>
</evidence>
<dbReference type="Pfam" id="PF07992">
    <property type="entry name" value="Pyr_redox_2"/>
    <property type="match status" value="1"/>
</dbReference>
<sequence>MFASAMDLTRFPWHDPGAYREDGMVKKTLWVAVIGAGPAGYYTAEALSGGDDDVKVDIIDALPTPYGLIRAGVAPDHQSIKNVARRYEATNVRDNVRFVGNLALGRDLTLKELMELYDAVVLATGAPKDRPLGIDGEDLKGVIGSAAFVGWYNSHPGFTDLNPDLNVPSVAVIGNGNVAVDVARVLAKTAEEMETSDLADHAAEKIHSSPIKDIYLLGRRGPLEASFTPKELGELANLHNCVALVDPEQLPSNWEDETLTGAQKKNMTILRSMSDNTPDMKPIRLHIAFYRRPMAILGQEVACGLRLEHTIVTVDGQCEGTGESEVIPAGVIVPCIGYRTTPIQDVPYNEDRGHFDNVDGKIFDGLYCAGWAKRGPSGTIGTNKPDGQEIAQKILSEVTPSGKKGRAGLDAIIKKRDLQIVTFQDWKKIDAAEQEAAEGPSPRAKIADVETMVRIAKS</sequence>
<feature type="domain" description="FAD/NAD(P)-binding" evidence="9">
    <location>
        <begin position="31"/>
        <end position="203"/>
    </location>
</feature>
<reference evidence="10" key="2">
    <citation type="submission" date="2020-09" db="EMBL/GenBank/DDBJ databases">
        <authorList>
            <person name="Sun Q."/>
            <person name="Kim S."/>
        </authorList>
    </citation>
    <scope>NUCLEOTIDE SEQUENCE</scope>
    <source>
        <strain evidence="10">KCTC 42590</strain>
    </source>
</reference>
<dbReference type="AlphaFoldDB" id="A0A919AS43"/>
<evidence type="ECO:0000256" key="8">
    <source>
        <dbReference type="PIRSR" id="PIRSR000362-2"/>
    </source>
</evidence>
<dbReference type="InterPro" id="IPR036188">
    <property type="entry name" value="FAD/NAD-bd_sf"/>
</dbReference>
<dbReference type="PANTHER" id="PTHR48467:SF1">
    <property type="entry name" value="GLUTAMATE SYNTHASE 1 [NADH], CHLOROPLASTIC-LIKE"/>
    <property type="match status" value="1"/>
</dbReference>
<keyword evidence="5 8" id="KW-0521">NADP</keyword>
<dbReference type="InterPro" id="IPR021163">
    <property type="entry name" value="Ferredox_Rdtase_adrenod"/>
</dbReference>
<accession>A0A919AS43</accession>
<evidence type="ECO:0000256" key="6">
    <source>
        <dbReference type="ARBA" id="ARBA00023002"/>
    </source>
</evidence>
<name>A0A919AS43_9PROT</name>
<dbReference type="Gene3D" id="3.50.50.60">
    <property type="entry name" value="FAD/NAD(P)-binding domain"/>
    <property type="match status" value="1"/>
</dbReference>
<dbReference type="EMBL" id="BNCI01000002">
    <property type="protein sequence ID" value="GHF23693.1"/>
    <property type="molecule type" value="Genomic_DNA"/>
</dbReference>
<dbReference type="SUPFAM" id="SSF51971">
    <property type="entry name" value="Nucleotide-binding domain"/>
    <property type="match status" value="1"/>
</dbReference>
<comment type="similarity">
    <text evidence="2">Belongs to the ferredoxin--NADP reductase type 1 family.</text>
</comment>
<dbReference type="PIRSF" id="PIRSF000362">
    <property type="entry name" value="FNR"/>
    <property type="match status" value="1"/>
</dbReference>
<keyword evidence="11" id="KW-1185">Reference proteome</keyword>
<keyword evidence="6" id="KW-0560">Oxidoreductase</keyword>
<evidence type="ECO:0000313" key="11">
    <source>
        <dbReference type="Proteomes" id="UP000630923"/>
    </source>
</evidence>
<evidence type="ECO:0000256" key="7">
    <source>
        <dbReference type="PIRSR" id="PIRSR000362-1"/>
    </source>
</evidence>
<evidence type="ECO:0000256" key="3">
    <source>
        <dbReference type="ARBA" id="ARBA00022630"/>
    </source>
</evidence>
<evidence type="ECO:0000313" key="10">
    <source>
        <dbReference type="EMBL" id="GHF23693.1"/>
    </source>
</evidence>
<feature type="binding site" evidence="8">
    <location>
        <begin position="219"/>
        <end position="220"/>
    </location>
    <ligand>
        <name>NADP(+)</name>
        <dbReference type="ChEBI" id="CHEBI:58349"/>
    </ligand>
</feature>
<dbReference type="GO" id="GO:0016491">
    <property type="term" value="F:oxidoreductase activity"/>
    <property type="evidence" value="ECO:0007669"/>
    <property type="project" value="UniProtKB-KW"/>
</dbReference>
<feature type="binding site" evidence="7">
    <location>
        <position position="39"/>
    </location>
    <ligand>
        <name>FAD</name>
        <dbReference type="ChEBI" id="CHEBI:57692"/>
    </ligand>
</feature>
<evidence type="ECO:0000256" key="2">
    <source>
        <dbReference type="ARBA" id="ARBA00008312"/>
    </source>
</evidence>
<evidence type="ECO:0000256" key="5">
    <source>
        <dbReference type="ARBA" id="ARBA00022857"/>
    </source>
</evidence>
<dbReference type="PANTHER" id="PTHR48467">
    <property type="entry name" value="GLUTAMATE SYNTHASE 1 [NADH], CHLOROPLASTIC-LIKE"/>
    <property type="match status" value="1"/>
</dbReference>